<dbReference type="Gene3D" id="1.10.3720.10">
    <property type="entry name" value="MetI-like"/>
    <property type="match status" value="1"/>
</dbReference>
<comment type="similarity">
    <text evidence="2">Belongs to the binding-protein-dependent transport system permease family. CysTW subfamily.</text>
</comment>
<feature type="transmembrane region" description="Helical" evidence="8">
    <location>
        <begin position="255"/>
        <end position="279"/>
    </location>
</feature>
<evidence type="ECO:0000256" key="3">
    <source>
        <dbReference type="ARBA" id="ARBA00022448"/>
    </source>
</evidence>
<feature type="domain" description="ABC transmembrane type-1" evidence="9">
    <location>
        <begin position="72"/>
        <end position="278"/>
    </location>
</feature>
<feature type="transmembrane region" description="Helical" evidence="8">
    <location>
        <begin position="69"/>
        <end position="94"/>
    </location>
</feature>
<feature type="transmembrane region" description="Helical" evidence="8">
    <location>
        <begin position="20"/>
        <end position="49"/>
    </location>
</feature>
<gene>
    <name evidence="10" type="ORF">ABS361_12715</name>
</gene>
<dbReference type="AlphaFoldDB" id="A0AAU7X4F0"/>
<feature type="transmembrane region" description="Helical" evidence="8">
    <location>
        <begin position="214"/>
        <end position="235"/>
    </location>
</feature>
<sequence length="289" mass="30684">MTAPAAASGRWRWFAADPNAGYGGFAVPAACVIVGLYVLPLASVLALGFTDPQPGFGNYERLFTAEGPLRVLATTARICVISTVLSVVLGYVVAYATVSSSTGWRTVLLVAILVPFWVSVLIRAFSWLVLLRDNGLVNQALMGTGLVDAPVRLARNEAGVLIGMVHYLVPYAALPLIATIRQIDMRVIAAAKSLGASDARTFWRILLPMTMPGVFAATIIVFVFSLGFFVTPAILGGGRVIMVSEYVSVNVLQTLRWGFAAAQATVLLVVTLIAVGVLARTVGFRRALG</sequence>
<organism evidence="10">
    <name type="scientific">Methyloraptor flagellatus</name>
    <dbReference type="NCBI Taxonomy" id="3162530"/>
    <lineage>
        <taxon>Bacteria</taxon>
        <taxon>Pseudomonadati</taxon>
        <taxon>Pseudomonadota</taxon>
        <taxon>Alphaproteobacteria</taxon>
        <taxon>Hyphomicrobiales</taxon>
        <taxon>Ancalomicrobiaceae</taxon>
        <taxon>Methyloraptor</taxon>
    </lineage>
</organism>
<evidence type="ECO:0000313" key="10">
    <source>
        <dbReference type="EMBL" id="XBY42971.1"/>
    </source>
</evidence>
<reference evidence="10" key="1">
    <citation type="submission" date="2024-06" db="EMBL/GenBank/DDBJ databases">
        <title>Methylostella associata gen. nov., sp. nov., a novel Ancalomicrobiaceae-affiliated facultatively methylotrophic bacteria that feed on methanotrophs of the genus Methylococcus.</title>
        <authorList>
            <person name="Saltykova V."/>
            <person name="Danilova O.V."/>
            <person name="Oshkin I.Y."/>
            <person name="Belova S.E."/>
            <person name="Pimenov N.V."/>
            <person name="Dedysh S.N."/>
        </authorList>
    </citation>
    <scope>NUCLEOTIDE SEQUENCE</scope>
    <source>
        <strain evidence="10">S20</strain>
    </source>
</reference>
<dbReference type="GO" id="GO:0005886">
    <property type="term" value="C:plasma membrane"/>
    <property type="evidence" value="ECO:0007669"/>
    <property type="project" value="UniProtKB-SubCell"/>
</dbReference>
<dbReference type="Pfam" id="PF00528">
    <property type="entry name" value="BPD_transp_1"/>
    <property type="match status" value="1"/>
</dbReference>
<feature type="transmembrane region" description="Helical" evidence="8">
    <location>
        <begin position="106"/>
        <end position="130"/>
    </location>
</feature>
<dbReference type="PANTHER" id="PTHR42929">
    <property type="entry name" value="INNER MEMBRANE ABC TRANSPORTER PERMEASE PROTEIN YDCU-RELATED-RELATED"/>
    <property type="match status" value="1"/>
</dbReference>
<feature type="transmembrane region" description="Helical" evidence="8">
    <location>
        <begin position="158"/>
        <end position="178"/>
    </location>
</feature>
<keyword evidence="4" id="KW-1003">Cell membrane</keyword>
<dbReference type="RefSeq" id="WP_407048074.1">
    <property type="nucleotide sequence ID" value="NZ_CP158568.1"/>
</dbReference>
<keyword evidence="7 8" id="KW-0472">Membrane</keyword>
<dbReference type="GO" id="GO:0055085">
    <property type="term" value="P:transmembrane transport"/>
    <property type="evidence" value="ECO:0007669"/>
    <property type="project" value="InterPro"/>
</dbReference>
<proteinExistence type="inferred from homology"/>
<evidence type="ECO:0000256" key="2">
    <source>
        <dbReference type="ARBA" id="ARBA00007069"/>
    </source>
</evidence>
<keyword evidence="3 8" id="KW-0813">Transport</keyword>
<evidence type="ECO:0000256" key="6">
    <source>
        <dbReference type="ARBA" id="ARBA00022989"/>
    </source>
</evidence>
<dbReference type="InterPro" id="IPR000515">
    <property type="entry name" value="MetI-like"/>
</dbReference>
<dbReference type="SUPFAM" id="SSF161098">
    <property type="entry name" value="MetI-like"/>
    <property type="match status" value="1"/>
</dbReference>
<keyword evidence="6 8" id="KW-1133">Transmembrane helix</keyword>
<dbReference type="KEGG" id="mflg:ABS361_12715"/>
<protein>
    <submittedName>
        <fullName evidence="10">ABC transporter permease</fullName>
    </submittedName>
</protein>
<keyword evidence="5 8" id="KW-0812">Transmembrane</keyword>
<dbReference type="CDD" id="cd06261">
    <property type="entry name" value="TM_PBP2"/>
    <property type="match status" value="1"/>
</dbReference>
<evidence type="ECO:0000256" key="1">
    <source>
        <dbReference type="ARBA" id="ARBA00004651"/>
    </source>
</evidence>
<evidence type="ECO:0000256" key="8">
    <source>
        <dbReference type="RuleBase" id="RU363032"/>
    </source>
</evidence>
<comment type="subcellular location">
    <subcellularLocation>
        <location evidence="1 8">Cell membrane</location>
        <topology evidence="1 8">Multi-pass membrane protein</topology>
    </subcellularLocation>
</comment>
<accession>A0AAU7X4F0</accession>
<dbReference type="PROSITE" id="PS50928">
    <property type="entry name" value="ABC_TM1"/>
    <property type="match status" value="1"/>
</dbReference>
<dbReference type="InterPro" id="IPR035906">
    <property type="entry name" value="MetI-like_sf"/>
</dbReference>
<evidence type="ECO:0000256" key="4">
    <source>
        <dbReference type="ARBA" id="ARBA00022475"/>
    </source>
</evidence>
<evidence type="ECO:0000256" key="7">
    <source>
        <dbReference type="ARBA" id="ARBA00023136"/>
    </source>
</evidence>
<dbReference type="PANTHER" id="PTHR42929:SF5">
    <property type="entry name" value="ABC TRANSPORTER PERMEASE PROTEIN"/>
    <property type="match status" value="1"/>
</dbReference>
<evidence type="ECO:0000259" key="9">
    <source>
        <dbReference type="PROSITE" id="PS50928"/>
    </source>
</evidence>
<evidence type="ECO:0000256" key="5">
    <source>
        <dbReference type="ARBA" id="ARBA00022692"/>
    </source>
</evidence>
<name>A0AAU7X4F0_9HYPH</name>
<dbReference type="EMBL" id="CP158568">
    <property type="protein sequence ID" value="XBY42971.1"/>
    <property type="molecule type" value="Genomic_DNA"/>
</dbReference>